<dbReference type="HOGENOM" id="CLU_010194_13_0_1"/>
<dbReference type="OrthoDB" id="37659at2759"/>
<dbReference type="PANTHER" id="PTHR44229:SF4">
    <property type="entry name" value="15-HYDROXYPROSTAGLANDIN DEHYDROGENASE [NAD(+)]"/>
    <property type="match status" value="1"/>
</dbReference>
<dbReference type="PANTHER" id="PTHR44229">
    <property type="entry name" value="15-HYDROXYPROSTAGLANDIN DEHYDROGENASE [NAD(+)]"/>
    <property type="match status" value="1"/>
</dbReference>
<dbReference type="GeneID" id="27339853"/>
<dbReference type="InterPro" id="IPR036291">
    <property type="entry name" value="NAD(P)-bd_dom_sf"/>
</dbReference>
<gene>
    <name evidence="3" type="ORF">PV07_00659</name>
</gene>
<dbReference type="VEuPathDB" id="FungiDB:PV07_00659"/>
<dbReference type="RefSeq" id="XP_016254056.1">
    <property type="nucleotide sequence ID" value="XM_016387128.1"/>
</dbReference>
<comment type="similarity">
    <text evidence="1">Belongs to the short-chain dehydrogenases/reductases (SDR) family.</text>
</comment>
<dbReference type="AlphaFoldDB" id="A0A0D2CVC3"/>
<dbReference type="Proteomes" id="UP000054466">
    <property type="component" value="Unassembled WGS sequence"/>
</dbReference>
<evidence type="ECO:0008006" key="5">
    <source>
        <dbReference type="Google" id="ProtNLM"/>
    </source>
</evidence>
<dbReference type="Gene3D" id="3.40.50.720">
    <property type="entry name" value="NAD(P)-binding Rossmann-like Domain"/>
    <property type="match status" value="1"/>
</dbReference>
<dbReference type="SUPFAM" id="SSF51735">
    <property type="entry name" value="NAD(P)-binding Rossmann-fold domains"/>
    <property type="match status" value="1"/>
</dbReference>
<evidence type="ECO:0000256" key="2">
    <source>
        <dbReference type="ARBA" id="ARBA00023002"/>
    </source>
</evidence>
<dbReference type="Pfam" id="PF00106">
    <property type="entry name" value="adh_short"/>
    <property type="match status" value="1"/>
</dbReference>
<dbReference type="EMBL" id="KN847040">
    <property type="protein sequence ID" value="KIW33840.1"/>
    <property type="molecule type" value="Genomic_DNA"/>
</dbReference>
<dbReference type="InterPro" id="IPR002347">
    <property type="entry name" value="SDR_fam"/>
</dbReference>
<organism evidence="3 4">
    <name type="scientific">Cladophialophora immunda</name>
    <dbReference type="NCBI Taxonomy" id="569365"/>
    <lineage>
        <taxon>Eukaryota</taxon>
        <taxon>Fungi</taxon>
        <taxon>Dikarya</taxon>
        <taxon>Ascomycota</taxon>
        <taxon>Pezizomycotina</taxon>
        <taxon>Eurotiomycetes</taxon>
        <taxon>Chaetothyriomycetidae</taxon>
        <taxon>Chaetothyriales</taxon>
        <taxon>Herpotrichiellaceae</taxon>
        <taxon>Cladophialophora</taxon>
    </lineage>
</organism>
<dbReference type="GO" id="GO:0016616">
    <property type="term" value="F:oxidoreductase activity, acting on the CH-OH group of donors, NAD or NADP as acceptor"/>
    <property type="evidence" value="ECO:0007669"/>
    <property type="project" value="TreeGrafter"/>
</dbReference>
<evidence type="ECO:0000313" key="3">
    <source>
        <dbReference type="EMBL" id="KIW33840.1"/>
    </source>
</evidence>
<accession>A0A0D2CVC3</accession>
<keyword evidence="4" id="KW-1185">Reference proteome</keyword>
<dbReference type="GO" id="GO:0005737">
    <property type="term" value="C:cytoplasm"/>
    <property type="evidence" value="ECO:0007669"/>
    <property type="project" value="TreeGrafter"/>
</dbReference>
<evidence type="ECO:0000256" key="1">
    <source>
        <dbReference type="ARBA" id="ARBA00006484"/>
    </source>
</evidence>
<name>A0A0D2CVC3_9EURO</name>
<keyword evidence="2" id="KW-0560">Oxidoreductase</keyword>
<reference evidence="3 4" key="1">
    <citation type="submission" date="2015-01" db="EMBL/GenBank/DDBJ databases">
        <title>The Genome Sequence of Cladophialophora immunda CBS83496.</title>
        <authorList>
            <consortium name="The Broad Institute Genomics Platform"/>
            <person name="Cuomo C."/>
            <person name="de Hoog S."/>
            <person name="Gorbushina A."/>
            <person name="Stielow B."/>
            <person name="Teixiera M."/>
            <person name="Abouelleil A."/>
            <person name="Chapman S.B."/>
            <person name="Priest M."/>
            <person name="Young S.K."/>
            <person name="Wortman J."/>
            <person name="Nusbaum C."/>
            <person name="Birren B."/>
        </authorList>
    </citation>
    <scope>NUCLEOTIDE SEQUENCE [LARGE SCALE GENOMIC DNA]</scope>
    <source>
        <strain evidence="3 4">CBS 83496</strain>
    </source>
</reference>
<sequence>MGHRERLTHYLYLLGNSMKVFIADIDIEGAKRLAQELNKHGEKVWPLEVNVADWDSQRKGFEAALDRLDSKHVDYVCPIAGVGEGRTFPNRPNSVGFQEPDLTKFEVNMNGFLYTVSLALQQFRRQEPNKHGFRGKVIAAGSVAGFYNHPGIPMCAAAKHAAVGFVRSFGKLLLDEDKITMNIICPNKIRTNINTTGAFDKVEAAGVQLIPMSEYLAAVKNLLGSNDVSGACFEIAPRIGYFIRQPTEFINSDSRISGEMTLELALPLHRPIYD</sequence>
<proteinExistence type="inferred from homology"/>
<protein>
    <recommendedName>
        <fullName evidence="5">NAD(P)-binding protein</fullName>
    </recommendedName>
</protein>
<evidence type="ECO:0000313" key="4">
    <source>
        <dbReference type="Proteomes" id="UP000054466"/>
    </source>
</evidence>